<reference evidence="5 6" key="2">
    <citation type="submission" date="2015-01" db="EMBL/GenBank/DDBJ databases">
        <title>Complete genome sequence of Pyrinomonas methylaliphatogenes type strain K22T.</title>
        <authorList>
            <person name="Lee K.C.Y."/>
            <person name="Power J.F."/>
            <person name="Dunfield P.F."/>
            <person name="Morgan X.C."/>
            <person name="Huttenhower C."/>
            <person name="Stott M.B."/>
        </authorList>
    </citation>
    <scope>NUCLEOTIDE SEQUENCE [LARGE SCALE GENOMIC DNA]</scope>
    <source>
        <strain evidence="5 6">K22</strain>
    </source>
</reference>
<accession>A0A0B6WUQ1</accession>
<dbReference type="InterPro" id="IPR028082">
    <property type="entry name" value="Peripla_BP_I"/>
</dbReference>
<dbReference type="AlphaFoldDB" id="A0A0B6WUQ1"/>
<comment type="similarity">
    <text evidence="2">Belongs to the bacterial solute-binding protein 2 family.</text>
</comment>
<dbReference type="Proteomes" id="UP000031518">
    <property type="component" value="Unassembled WGS sequence"/>
</dbReference>
<dbReference type="EMBL" id="CBXV010000003">
    <property type="protein sequence ID" value="CDM64756.1"/>
    <property type="molecule type" value="Genomic_DNA"/>
</dbReference>
<dbReference type="Pfam" id="PF13407">
    <property type="entry name" value="Peripla_BP_4"/>
    <property type="match status" value="1"/>
</dbReference>
<keyword evidence="5" id="KW-0762">Sugar transport</keyword>
<keyword evidence="3" id="KW-0732">Signal</keyword>
<sequence>MKSSENDREVFEPTPAVYNPPPGLDRALRALPPVPLARPAPRRIGYLVNYSFHIWYQILMEVMRRRAAQYGAELLIADAHLSVARQIEEARAFLDEVDGLILTPAATSGPEEILKLAEERGIEVVVEANPLEGMKTLVAICDYDAGVALGRWVGENIRGASGPLNLLDVALPTLRPCLLRSEGFLDGLRSVQPDVRLVARVNGEGNPIVARREARRIVQEHPEIDLIFAMDDETAHGAYQGYLDAGGDAERVAVAAFGLAGDEEKRWLMERGALKVSAAMFPEYVAVRCVDDLMRLINGEKLARRDQIPTLPMTPELLPHFYPLMDGAWTPDFKAISALPVARECARE</sequence>
<dbReference type="PANTHER" id="PTHR46847">
    <property type="entry name" value="D-ALLOSE-BINDING PERIPLASMIC PROTEIN-RELATED"/>
    <property type="match status" value="1"/>
</dbReference>
<proteinExistence type="inferred from homology"/>
<name>A0A0B6WUQ1_9BACT</name>
<evidence type="ECO:0000259" key="4">
    <source>
        <dbReference type="Pfam" id="PF13407"/>
    </source>
</evidence>
<dbReference type="SUPFAM" id="SSF53822">
    <property type="entry name" value="Periplasmic binding protein-like I"/>
    <property type="match status" value="1"/>
</dbReference>
<feature type="domain" description="Periplasmic binding protein" evidence="4">
    <location>
        <begin position="44"/>
        <end position="301"/>
    </location>
</feature>
<evidence type="ECO:0000256" key="2">
    <source>
        <dbReference type="ARBA" id="ARBA00007639"/>
    </source>
</evidence>
<keyword evidence="6" id="KW-1185">Reference proteome</keyword>
<dbReference type="GO" id="GO:0030313">
    <property type="term" value="C:cell envelope"/>
    <property type="evidence" value="ECO:0007669"/>
    <property type="project" value="UniProtKB-SubCell"/>
</dbReference>
<comment type="subcellular location">
    <subcellularLocation>
        <location evidence="1">Cell envelope</location>
    </subcellularLocation>
</comment>
<dbReference type="STRING" id="454194.PYK22_00751"/>
<dbReference type="PANTHER" id="PTHR46847:SF1">
    <property type="entry name" value="D-ALLOSE-BINDING PERIPLASMIC PROTEIN-RELATED"/>
    <property type="match status" value="1"/>
</dbReference>
<dbReference type="RefSeq" id="WP_083437581.1">
    <property type="nucleotide sequence ID" value="NZ_CBXV010000003.1"/>
</dbReference>
<reference evidence="5 6" key="1">
    <citation type="submission" date="2013-12" db="EMBL/GenBank/DDBJ databases">
        <authorList>
            <person name="Stott M."/>
        </authorList>
    </citation>
    <scope>NUCLEOTIDE SEQUENCE [LARGE SCALE GENOMIC DNA]</scope>
    <source>
        <strain evidence="5 6">K22</strain>
    </source>
</reference>
<keyword evidence="5" id="KW-0813">Transport</keyword>
<evidence type="ECO:0000256" key="1">
    <source>
        <dbReference type="ARBA" id="ARBA00004196"/>
    </source>
</evidence>
<dbReference type="InterPro" id="IPR025997">
    <property type="entry name" value="SBP_2_dom"/>
</dbReference>
<dbReference type="OrthoDB" id="9769193at2"/>
<organism evidence="5 6">
    <name type="scientific">Pyrinomonas methylaliphatogenes</name>
    <dbReference type="NCBI Taxonomy" id="454194"/>
    <lineage>
        <taxon>Bacteria</taxon>
        <taxon>Pseudomonadati</taxon>
        <taxon>Acidobacteriota</taxon>
        <taxon>Blastocatellia</taxon>
        <taxon>Blastocatellales</taxon>
        <taxon>Pyrinomonadaceae</taxon>
        <taxon>Pyrinomonas</taxon>
    </lineage>
</organism>
<dbReference type="GO" id="GO:0030246">
    <property type="term" value="F:carbohydrate binding"/>
    <property type="evidence" value="ECO:0007669"/>
    <property type="project" value="UniProtKB-ARBA"/>
</dbReference>
<evidence type="ECO:0000313" key="5">
    <source>
        <dbReference type="EMBL" id="CDM64756.1"/>
    </source>
</evidence>
<evidence type="ECO:0000313" key="6">
    <source>
        <dbReference type="Proteomes" id="UP000031518"/>
    </source>
</evidence>
<evidence type="ECO:0000256" key="3">
    <source>
        <dbReference type="ARBA" id="ARBA00022729"/>
    </source>
</evidence>
<dbReference type="Gene3D" id="3.40.50.2300">
    <property type="match status" value="2"/>
</dbReference>
<gene>
    <name evidence="5" type="ORF">PYK22_00751</name>
</gene>
<protein>
    <submittedName>
        <fullName evidence="5">ABC-type sugar transport system, periplasmic component</fullName>
    </submittedName>
</protein>